<name>A0A8J2LBC6_9HEXA</name>
<accession>A0A8J2LBC6</accession>
<evidence type="ECO:0000313" key="1">
    <source>
        <dbReference type="EMBL" id="CAG7829162.1"/>
    </source>
</evidence>
<proteinExistence type="predicted"/>
<dbReference type="Proteomes" id="UP000708208">
    <property type="component" value="Unassembled WGS sequence"/>
</dbReference>
<dbReference type="AlphaFoldDB" id="A0A8J2LBC6"/>
<gene>
    <name evidence="1" type="ORF">AFUS01_LOCUS39037</name>
</gene>
<reference evidence="1" key="1">
    <citation type="submission" date="2021-06" db="EMBL/GenBank/DDBJ databases">
        <authorList>
            <person name="Hodson N. C."/>
            <person name="Mongue J. A."/>
            <person name="Jaron S. K."/>
        </authorList>
    </citation>
    <scope>NUCLEOTIDE SEQUENCE</scope>
</reference>
<protein>
    <submittedName>
        <fullName evidence="1">Uncharacterized protein</fullName>
    </submittedName>
</protein>
<sequence length="135" mass="14942">MISWGDKLQWRDVECAEEKGRPNSFPSGCTAPKTYYGVSFNVEACDGRYARNPPYASFPMLSISLRLGDQEGMMSTGDTGNDLSISGSRALFNWKEDRDKDQSLLDNCHNTFCKGESLLLPYASIPSELGIKTGQ</sequence>
<evidence type="ECO:0000313" key="2">
    <source>
        <dbReference type="Proteomes" id="UP000708208"/>
    </source>
</evidence>
<dbReference type="EMBL" id="CAJVCH010550372">
    <property type="protein sequence ID" value="CAG7829162.1"/>
    <property type="molecule type" value="Genomic_DNA"/>
</dbReference>
<comment type="caution">
    <text evidence="1">The sequence shown here is derived from an EMBL/GenBank/DDBJ whole genome shotgun (WGS) entry which is preliminary data.</text>
</comment>
<keyword evidence="2" id="KW-1185">Reference proteome</keyword>
<organism evidence="1 2">
    <name type="scientific">Allacma fusca</name>
    <dbReference type="NCBI Taxonomy" id="39272"/>
    <lineage>
        <taxon>Eukaryota</taxon>
        <taxon>Metazoa</taxon>
        <taxon>Ecdysozoa</taxon>
        <taxon>Arthropoda</taxon>
        <taxon>Hexapoda</taxon>
        <taxon>Collembola</taxon>
        <taxon>Symphypleona</taxon>
        <taxon>Sminthuridae</taxon>
        <taxon>Allacma</taxon>
    </lineage>
</organism>